<gene>
    <name evidence="4" type="ORF">A4X03_0g389</name>
    <name evidence="3" type="ORF">JKIAZH3_G9492</name>
</gene>
<dbReference type="GO" id="GO:0031934">
    <property type="term" value="C:mating-type region heterochromatin"/>
    <property type="evidence" value="ECO:0007669"/>
    <property type="project" value="TreeGrafter"/>
</dbReference>
<dbReference type="AlphaFoldDB" id="A0A177V4E4"/>
<dbReference type="PANTHER" id="PTHR38046">
    <property type="entry name" value="CRYPTIC LOCI REGULATOR 2"/>
    <property type="match status" value="1"/>
</dbReference>
<feature type="compositionally biased region" description="Basic and acidic residues" evidence="1">
    <location>
        <begin position="163"/>
        <end position="172"/>
    </location>
</feature>
<evidence type="ECO:0000313" key="3">
    <source>
        <dbReference type="EMBL" id="CAD6909782.1"/>
    </source>
</evidence>
<dbReference type="Pfam" id="PF16761">
    <property type="entry name" value="Clr2_transil"/>
    <property type="match status" value="1"/>
</dbReference>
<dbReference type="PANTHER" id="PTHR38046:SF1">
    <property type="entry name" value="CRYPTIC LOCI REGULATOR 2"/>
    <property type="match status" value="1"/>
</dbReference>
<dbReference type="InterPro" id="IPR038986">
    <property type="entry name" value="Clr2"/>
</dbReference>
<organism evidence="4 5">
    <name type="scientific">Tilletia caries</name>
    <name type="common">wheat bunt fungus</name>
    <dbReference type="NCBI Taxonomy" id="13290"/>
    <lineage>
        <taxon>Eukaryota</taxon>
        <taxon>Fungi</taxon>
        <taxon>Dikarya</taxon>
        <taxon>Basidiomycota</taxon>
        <taxon>Ustilaginomycotina</taxon>
        <taxon>Exobasidiomycetes</taxon>
        <taxon>Tilletiales</taxon>
        <taxon>Tilletiaceae</taxon>
        <taxon>Tilletia</taxon>
    </lineage>
</organism>
<accession>A0A177V4E4</accession>
<proteinExistence type="predicted"/>
<dbReference type="EMBL" id="CAJHJG010001159">
    <property type="protein sequence ID" value="CAD6909782.1"/>
    <property type="molecule type" value="Genomic_DNA"/>
</dbReference>
<evidence type="ECO:0000313" key="4">
    <source>
        <dbReference type="EMBL" id="KAE8265253.1"/>
    </source>
</evidence>
<evidence type="ECO:0000313" key="6">
    <source>
        <dbReference type="Proteomes" id="UP000836402"/>
    </source>
</evidence>
<reference evidence="4" key="1">
    <citation type="submission" date="2016-04" db="EMBL/GenBank/DDBJ databases">
        <authorList>
            <person name="Nguyen H.D."/>
            <person name="Kesanakurti P."/>
            <person name="Cullis J."/>
            <person name="Levesque C.A."/>
            <person name="Hambleton S."/>
        </authorList>
    </citation>
    <scope>NUCLEOTIDE SEQUENCE</scope>
    <source>
        <strain evidence="4">DAOMC 238032</strain>
    </source>
</reference>
<feature type="region of interest" description="Disordered" evidence="1">
    <location>
        <begin position="159"/>
        <end position="179"/>
    </location>
</feature>
<dbReference type="InterPro" id="IPR031915">
    <property type="entry name" value="Clr2_N"/>
</dbReference>
<evidence type="ECO:0000256" key="1">
    <source>
        <dbReference type="SAM" id="MobiDB-lite"/>
    </source>
</evidence>
<dbReference type="GO" id="GO:0070824">
    <property type="term" value="C:SHREC complex"/>
    <property type="evidence" value="ECO:0007669"/>
    <property type="project" value="InterPro"/>
</dbReference>
<dbReference type="Proteomes" id="UP000836402">
    <property type="component" value="Unassembled WGS sequence"/>
</dbReference>
<sequence>MAVSTQDLVSASIVDRSRHIIALPRTDAPTRVRPRFDSRYHVKYYGPNSTKVKYWERTVGGRLAQALDLLPPVAPGQAPPVWRLAALPEGYHLAELYEMDSEGTPIIEHAQYSTVMCYDPSRQYLTPLSFVPHALWLCLDPNQHKCKCVPCTSKPYSSLGSNAEDRQDRGIELKPSGTSDPWTAYSESWDASAYRRVWASDLQRQAELEPVFQGGKVSQALRYNELVWFQLPKPLLSQDRNVAIAYWPAHISRRDITTGISADALLSSIDDTDDDMSVDHDDFKDKLDGNVVQDERYRIQLLGIRQETVAPRSALFSQLGYRPPPKLLKASTENVPFAKLRWLRNNKRPKWQLSPSPEALSYPEGSSGRLDRLRAQPSFDEALPAYYLAVCILSYLCTAVVGSKPFTLKPDLALTNTSAKPTGTQLALRKEAMESIRSSWIVRKRQLWPEFGPLNATFNTIKNTYFQGVMLGGDRIWAADVIRLELKLDDLEQLKKDLVQNSAGVLDRGKIEEVMKLRRAFLMDLDAIVYPDMTGSSAANRNLLFCGSIIVALHRQRDADLIKRLGPLVRSTPYSDPTMSTGPGFSLEWTRPRTSMLYTGKLASSPDMVFVPLVDTKKGFVAALPLTLIAGRWHPSPNPLAVDRKGSASTSHSTVYTSLMGKLDQASSADAEIDLTPAERALVLEGWAPGGKAAMACQHMWESLTDVHDQAERAAKVEVCEMLEMESEARRRRERVKKSNN</sequence>
<keyword evidence="6" id="KW-1185">Reference proteome</keyword>
<reference evidence="4" key="2">
    <citation type="journal article" date="2019" name="IMA Fungus">
        <title>Genome sequencing and comparison of five Tilletia species to identify candidate genes for the detection of regulated species infecting wheat.</title>
        <authorList>
            <person name="Nguyen H.D.T."/>
            <person name="Sultana T."/>
            <person name="Kesanakurti P."/>
            <person name="Hambleton S."/>
        </authorList>
    </citation>
    <scope>NUCLEOTIDE SEQUENCE</scope>
    <source>
        <strain evidence="4">DAOMC 238032</strain>
    </source>
</reference>
<name>A0A177V4E4_9BASI</name>
<dbReference type="GO" id="GO:0033553">
    <property type="term" value="C:rDNA heterochromatin"/>
    <property type="evidence" value="ECO:0007669"/>
    <property type="project" value="TreeGrafter"/>
</dbReference>
<feature type="domain" description="Cryptic loci regulator 2 N-terminal" evidence="2">
    <location>
        <begin position="82"/>
        <end position="151"/>
    </location>
</feature>
<evidence type="ECO:0000259" key="2">
    <source>
        <dbReference type="Pfam" id="PF16761"/>
    </source>
</evidence>
<protein>
    <recommendedName>
        <fullName evidence="2">Cryptic loci regulator 2 N-terminal domain-containing protein</fullName>
    </recommendedName>
</protein>
<comment type="caution">
    <text evidence="4">The sequence shown here is derived from an EMBL/GenBank/DDBJ whole genome shotgun (WGS) entry which is preliminary data.</text>
</comment>
<evidence type="ECO:0000313" key="5">
    <source>
        <dbReference type="Proteomes" id="UP000077671"/>
    </source>
</evidence>
<dbReference type="EMBL" id="LWDD02000021">
    <property type="protein sequence ID" value="KAE8265253.1"/>
    <property type="molecule type" value="Genomic_DNA"/>
</dbReference>
<dbReference type="Proteomes" id="UP000077671">
    <property type="component" value="Unassembled WGS sequence"/>
</dbReference>
<reference evidence="3" key="3">
    <citation type="submission" date="2020-10" db="EMBL/GenBank/DDBJ databases">
        <authorList>
            <person name="Sedaghatjoo S."/>
        </authorList>
    </citation>
    <scope>NUCLEOTIDE SEQUENCE</scope>
    <source>
        <strain evidence="3">AZH3</strain>
    </source>
</reference>
<dbReference type="GO" id="GO:0030466">
    <property type="term" value="P:silent mating-type cassette heterochromatin formation"/>
    <property type="evidence" value="ECO:0007669"/>
    <property type="project" value="TreeGrafter"/>
</dbReference>